<name>A0AAD6XXK3_9AGAR</name>
<keyword evidence="1" id="KW-0472">Membrane</keyword>
<keyword evidence="1" id="KW-1133">Transmembrane helix</keyword>
<keyword evidence="1" id="KW-0812">Transmembrane</keyword>
<gene>
    <name evidence="2" type="ORF">GGX14DRAFT_580530</name>
</gene>
<evidence type="ECO:0000313" key="3">
    <source>
        <dbReference type="Proteomes" id="UP001219525"/>
    </source>
</evidence>
<dbReference type="EMBL" id="JARJCW010000171">
    <property type="protein sequence ID" value="KAJ7189613.1"/>
    <property type="molecule type" value="Genomic_DNA"/>
</dbReference>
<accession>A0AAD6XXK3</accession>
<reference evidence="2" key="1">
    <citation type="submission" date="2023-03" db="EMBL/GenBank/DDBJ databases">
        <title>Massive genome expansion in bonnet fungi (Mycena s.s.) driven by repeated elements and novel gene families across ecological guilds.</title>
        <authorList>
            <consortium name="Lawrence Berkeley National Laboratory"/>
            <person name="Harder C.B."/>
            <person name="Miyauchi S."/>
            <person name="Viragh M."/>
            <person name="Kuo A."/>
            <person name="Thoen E."/>
            <person name="Andreopoulos B."/>
            <person name="Lu D."/>
            <person name="Skrede I."/>
            <person name="Drula E."/>
            <person name="Henrissat B."/>
            <person name="Morin E."/>
            <person name="Kohler A."/>
            <person name="Barry K."/>
            <person name="LaButti K."/>
            <person name="Morin E."/>
            <person name="Salamov A."/>
            <person name="Lipzen A."/>
            <person name="Mereny Z."/>
            <person name="Hegedus B."/>
            <person name="Baldrian P."/>
            <person name="Stursova M."/>
            <person name="Weitz H."/>
            <person name="Taylor A."/>
            <person name="Grigoriev I.V."/>
            <person name="Nagy L.G."/>
            <person name="Martin F."/>
            <person name="Kauserud H."/>
        </authorList>
    </citation>
    <scope>NUCLEOTIDE SEQUENCE</scope>
    <source>
        <strain evidence="2">9144</strain>
    </source>
</reference>
<proteinExistence type="predicted"/>
<comment type="caution">
    <text evidence="2">The sequence shown here is derived from an EMBL/GenBank/DDBJ whole genome shotgun (WGS) entry which is preliminary data.</text>
</comment>
<evidence type="ECO:0000313" key="2">
    <source>
        <dbReference type="EMBL" id="KAJ7189613.1"/>
    </source>
</evidence>
<feature type="transmembrane region" description="Helical" evidence="1">
    <location>
        <begin position="21"/>
        <end position="45"/>
    </location>
</feature>
<dbReference type="AlphaFoldDB" id="A0AAD6XXK3"/>
<evidence type="ECO:0000256" key="1">
    <source>
        <dbReference type="SAM" id="Phobius"/>
    </source>
</evidence>
<organism evidence="2 3">
    <name type="scientific">Mycena pura</name>
    <dbReference type="NCBI Taxonomy" id="153505"/>
    <lineage>
        <taxon>Eukaryota</taxon>
        <taxon>Fungi</taxon>
        <taxon>Dikarya</taxon>
        <taxon>Basidiomycota</taxon>
        <taxon>Agaricomycotina</taxon>
        <taxon>Agaricomycetes</taxon>
        <taxon>Agaricomycetidae</taxon>
        <taxon>Agaricales</taxon>
        <taxon>Marasmiineae</taxon>
        <taxon>Mycenaceae</taxon>
        <taxon>Mycena</taxon>
    </lineage>
</organism>
<keyword evidence="3" id="KW-1185">Reference proteome</keyword>
<protein>
    <submittedName>
        <fullName evidence="2">Uncharacterized protein</fullName>
    </submittedName>
</protein>
<sequence>MALEILTLTMKSLYSLDPKRGVCIISVFLKYAVLAPMLHEIWAIYSFTQNFLTSTSVEQTTNLVNDIMAFYGILKTL</sequence>
<dbReference type="Proteomes" id="UP001219525">
    <property type="component" value="Unassembled WGS sequence"/>
</dbReference>